<accession>A0AAV4HPJ9</accession>
<protein>
    <recommendedName>
        <fullName evidence="4">Secreted protein</fullName>
    </recommendedName>
</protein>
<reference evidence="2 3" key="1">
    <citation type="journal article" date="2021" name="Elife">
        <title>Chloroplast acquisition without the gene transfer in kleptoplastic sea slugs, Plakobranchus ocellatus.</title>
        <authorList>
            <person name="Maeda T."/>
            <person name="Takahashi S."/>
            <person name="Yoshida T."/>
            <person name="Shimamura S."/>
            <person name="Takaki Y."/>
            <person name="Nagai Y."/>
            <person name="Toyoda A."/>
            <person name="Suzuki Y."/>
            <person name="Arimoto A."/>
            <person name="Ishii H."/>
            <person name="Satoh N."/>
            <person name="Nishiyama T."/>
            <person name="Hasebe M."/>
            <person name="Maruyama T."/>
            <person name="Minagawa J."/>
            <person name="Obokata J."/>
            <person name="Shigenobu S."/>
        </authorList>
    </citation>
    <scope>NUCLEOTIDE SEQUENCE [LARGE SCALE GENOMIC DNA]</scope>
</reference>
<dbReference type="EMBL" id="BMAT01009103">
    <property type="protein sequence ID" value="GFR98645.1"/>
    <property type="molecule type" value="Genomic_DNA"/>
</dbReference>
<evidence type="ECO:0008006" key="4">
    <source>
        <dbReference type="Google" id="ProtNLM"/>
    </source>
</evidence>
<evidence type="ECO:0000313" key="2">
    <source>
        <dbReference type="EMBL" id="GFR98645.1"/>
    </source>
</evidence>
<proteinExistence type="predicted"/>
<keyword evidence="1" id="KW-0472">Membrane</keyword>
<organism evidence="2 3">
    <name type="scientific">Elysia marginata</name>
    <dbReference type="NCBI Taxonomy" id="1093978"/>
    <lineage>
        <taxon>Eukaryota</taxon>
        <taxon>Metazoa</taxon>
        <taxon>Spiralia</taxon>
        <taxon>Lophotrochozoa</taxon>
        <taxon>Mollusca</taxon>
        <taxon>Gastropoda</taxon>
        <taxon>Heterobranchia</taxon>
        <taxon>Euthyneura</taxon>
        <taxon>Panpulmonata</taxon>
        <taxon>Sacoglossa</taxon>
        <taxon>Placobranchoidea</taxon>
        <taxon>Plakobranchidae</taxon>
        <taxon>Elysia</taxon>
    </lineage>
</organism>
<dbReference type="AlphaFoldDB" id="A0AAV4HPJ9"/>
<gene>
    <name evidence="2" type="ORF">ElyMa_004507300</name>
</gene>
<dbReference type="Proteomes" id="UP000762676">
    <property type="component" value="Unassembled WGS sequence"/>
</dbReference>
<name>A0AAV4HPJ9_9GAST</name>
<comment type="caution">
    <text evidence="2">The sequence shown here is derived from an EMBL/GenBank/DDBJ whole genome shotgun (WGS) entry which is preliminary data.</text>
</comment>
<keyword evidence="1" id="KW-0812">Transmembrane</keyword>
<evidence type="ECO:0000313" key="3">
    <source>
        <dbReference type="Proteomes" id="UP000762676"/>
    </source>
</evidence>
<evidence type="ECO:0000256" key="1">
    <source>
        <dbReference type="SAM" id="Phobius"/>
    </source>
</evidence>
<keyword evidence="1" id="KW-1133">Transmembrane helix</keyword>
<sequence length="102" mass="10909">MPMQKAVATATCVSLVIAALVVVVVVAVVVVVVVVEIVKVVVVVKCASLNSLLPLMLYKDLLSARREVIAVRAGQVMTAAAGHCWCQCTTRWRNASLYKCPN</sequence>
<keyword evidence="3" id="KW-1185">Reference proteome</keyword>
<feature type="transmembrane region" description="Helical" evidence="1">
    <location>
        <begin position="12"/>
        <end position="34"/>
    </location>
</feature>